<keyword evidence="8" id="KW-0378">Hydrolase</keyword>
<evidence type="ECO:0000256" key="2">
    <source>
        <dbReference type="ARBA" id="ARBA00001947"/>
    </source>
</evidence>
<dbReference type="GO" id="GO:0000324">
    <property type="term" value="C:fungal-type vacuole"/>
    <property type="evidence" value="ECO:0007669"/>
    <property type="project" value="TreeGrafter"/>
</dbReference>
<protein>
    <recommendedName>
        <fullName evidence="4">aspartyl aminopeptidase</fullName>
        <ecNumber evidence="4">3.4.11.21</ecNumber>
    </recommendedName>
</protein>
<keyword evidence="12" id="KW-0812">Transmembrane</keyword>
<keyword evidence="7" id="KW-0479">Metal-binding</keyword>
<dbReference type="SUPFAM" id="SSF101821">
    <property type="entry name" value="Aminopeptidase/glucanase lid domain"/>
    <property type="match status" value="1"/>
</dbReference>
<dbReference type="GO" id="GO:0004177">
    <property type="term" value="F:aminopeptidase activity"/>
    <property type="evidence" value="ECO:0007669"/>
    <property type="project" value="UniProtKB-KW"/>
</dbReference>
<dbReference type="CDD" id="cd05658">
    <property type="entry name" value="M18_DAP"/>
    <property type="match status" value="1"/>
</dbReference>
<evidence type="ECO:0000256" key="12">
    <source>
        <dbReference type="SAM" id="Phobius"/>
    </source>
</evidence>
<dbReference type="PANTHER" id="PTHR28570:SF3">
    <property type="entry name" value="ASPARTYL AMINOPEPTIDASE"/>
    <property type="match status" value="1"/>
</dbReference>
<comment type="similarity">
    <text evidence="3">Belongs to the peptidase M18 family.</text>
</comment>
<evidence type="ECO:0000256" key="11">
    <source>
        <dbReference type="SAM" id="MobiDB-lite"/>
    </source>
</evidence>
<dbReference type="Gene3D" id="3.40.630.10">
    <property type="entry name" value="Zn peptidases"/>
    <property type="match status" value="1"/>
</dbReference>
<feature type="region of interest" description="Disordered" evidence="11">
    <location>
        <begin position="460"/>
        <end position="485"/>
    </location>
</feature>
<dbReference type="EMBL" id="CAJVPK010000059">
    <property type="protein sequence ID" value="CAG8440019.1"/>
    <property type="molecule type" value="Genomic_DNA"/>
</dbReference>
<gene>
    <name evidence="13" type="ORF">DEBURN_LOCUS1367</name>
</gene>
<feature type="transmembrane region" description="Helical" evidence="12">
    <location>
        <begin position="84"/>
        <end position="104"/>
    </location>
</feature>
<feature type="transmembrane region" description="Helical" evidence="12">
    <location>
        <begin position="178"/>
        <end position="196"/>
    </location>
</feature>
<keyword evidence="14" id="KW-1185">Reference proteome</keyword>
<dbReference type="InterPro" id="IPR023358">
    <property type="entry name" value="Peptidase_M18_dom2"/>
</dbReference>
<dbReference type="FunFam" id="2.30.250.10:FF:000001">
    <property type="entry name" value="Aspartyl aminopeptidase 1"/>
    <property type="match status" value="1"/>
</dbReference>
<feature type="transmembrane region" description="Helical" evidence="12">
    <location>
        <begin position="608"/>
        <end position="630"/>
    </location>
</feature>
<evidence type="ECO:0000256" key="4">
    <source>
        <dbReference type="ARBA" id="ARBA00011965"/>
    </source>
</evidence>
<evidence type="ECO:0000256" key="6">
    <source>
        <dbReference type="ARBA" id="ARBA00022670"/>
    </source>
</evidence>
<dbReference type="InterPro" id="IPR001948">
    <property type="entry name" value="Peptidase_M18"/>
</dbReference>
<dbReference type="SUPFAM" id="SSF53187">
    <property type="entry name" value="Zn-dependent exopeptidases"/>
    <property type="match status" value="1"/>
</dbReference>
<evidence type="ECO:0000256" key="10">
    <source>
        <dbReference type="ARBA" id="ARBA00023049"/>
    </source>
</evidence>
<dbReference type="OrthoDB" id="9880441at2759"/>
<feature type="transmembrane region" description="Helical" evidence="12">
    <location>
        <begin position="148"/>
        <end position="171"/>
    </location>
</feature>
<feature type="transmembrane region" description="Helical" evidence="12">
    <location>
        <begin position="7"/>
        <end position="27"/>
    </location>
</feature>
<evidence type="ECO:0000256" key="1">
    <source>
        <dbReference type="ARBA" id="ARBA00001335"/>
    </source>
</evidence>
<dbReference type="Gene3D" id="2.30.250.10">
    <property type="entry name" value="Aminopeptidase i, Domain 2"/>
    <property type="match status" value="1"/>
</dbReference>
<feature type="transmembrane region" description="Helical" evidence="12">
    <location>
        <begin position="241"/>
        <end position="264"/>
    </location>
</feature>
<dbReference type="NCBIfam" id="NF002759">
    <property type="entry name" value="PRK02813.1"/>
    <property type="match status" value="1"/>
</dbReference>
<keyword evidence="9" id="KW-0862">Zinc</keyword>
<dbReference type="AlphaFoldDB" id="A0A9N8V6R4"/>
<accession>A0A9N8V6R4</accession>
<keyword evidence="10" id="KW-0482">Metalloprotease</keyword>
<sequence length="1117" mass="123070">MEQLNSISFFGSMALLVSSMTGPGLVTSWNLPMIIFVIALLLSGGASLFLCEALSTIPGNNRFQDKIEFSRLTSILIKKKHHRLIVQLTLYIAIQSFIISSIIISSQTMDSLMISLVGKTCGIGIHPTTGFFCVREHGPTGSPFGKDYMLITIGYLISLAIVIPASVVELVDNIRVQVGSLFSFYSLNFTFMIHGLDSDRVPLVGTDFSQVVGTVLFNYAFIVMIPSWINDLNPTVSIRKSVWYSVTISTCVYILLGVIGGMAYQMDSKSNIIAIINNSSERSIISTITTYLFPLAVLIASIPVYAIIVRYNLINNNYCDKAFYLGQTREHLKSDDDIVPKAEEPIEKVKNLERKLSMSILSDALSMKRLEPKSGNNLSIDDFHLSPSTTPRRRRSRDSNFSRSSGLDSNGGGVDFVVINTSINTKQMDIPIYSSSPKELEPSSAAFLTIPGSVGYDVSGDIGSINRDKENSSSSSTESDTKIFPPGIHLTTSPPLLVSRTIFSRRKSLSSPPTIVITPAITINDIIITDPPCDTHSLSIQSVHTTNSNCPPSSPIISIYEDIYSSSIQKSGNISLCEIENDSNNLGLYNNSKIGEIFRAFPGLPTRYGLKLAITSGSTTIILVGGILLYDFICLAFGKNANYTTDYSTVPIEAVDFLKFVNNSPSPFHAVEEARSRLVGVGFEELKERDSWTRRLKPNGKYYFTRNKSTIIAFAVGGRYTPGNGFSIVGTHTDSPCLKVKPVSKKSSAKYLQVGVETYGGGLWNTWFDRDLSVAGRVMVETSENKFEHKLVHVRRPILRIPTLAIHLDRNVNDGFKFNKETHLTPLIATATKAFGGEKNSDDKEKKDQNEDLKHHSSLLNVLAHELGIKTVNQIQDFELCLYDTQNATIGGVFNEFIFSARLDNLMMSYSALMGLIDSTKDINSLDEDHNIRLIALFDNEEVGSVSAHGADSKLIESSLRRITYGLDMVSPTTFEESIHKSLLISADMAHAVHPNYSEKYEENHKPQMHKGVVIKINANQRYATTAATTLILRQAAKKYNVPLQEFCVRADSPCGSTIGPMISANLGLRTVDVGNPQLSMHSIREIAGTDDVGYAIKLFQGFFEEFAKIDSNVTVD</sequence>
<keyword evidence="6" id="KW-0645">Protease</keyword>
<keyword evidence="12" id="KW-1133">Transmembrane helix</keyword>
<evidence type="ECO:0000256" key="7">
    <source>
        <dbReference type="ARBA" id="ARBA00022723"/>
    </source>
</evidence>
<dbReference type="Pfam" id="PF02127">
    <property type="entry name" value="Peptidase_M18"/>
    <property type="match status" value="1"/>
</dbReference>
<keyword evidence="5" id="KW-0031">Aminopeptidase</keyword>
<dbReference type="PRINTS" id="PR00932">
    <property type="entry name" value="AMINO1PTASE"/>
</dbReference>
<evidence type="ECO:0000256" key="9">
    <source>
        <dbReference type="ARBA" id="ARBA00022833"/>
    </source>
</evidence>
<evidence type="ECO:0000256" key="5">
    <source>
        <dbReference type="ARBA" id="ARBA00022438"/>
    </source>
</evidence>
<comment type="caution">
    <text evidence="13">The sequence shown here is derived from an EMBL/GenBank/DDBJ whole genome shotgun (WGS) entry which is preliminary data.</text>
</comment>
<comment type="cofactor">
    <cofactor evidence="2">
        <name>Zn(2+)</name>
        <dbReference type="ChEBI" id="CHEBI:29105"/>
    </cofactor>
</comment>
<dbReference type="PANTHER" id="PTHR28570">
    <property type="entry name" value="ASPARTYL AMINOPEPTIDASE"/>
    <property type="match status" value="1"/>
</dbReference>
<reference evidence="13" key="1">
    <citation type="submission" date="2021-06" db="EMBL/GenBank/DDBJ databases">
        <authorList>
            <person name="Kallberg Y."/>
            <person name="Tangrot J."/>
            <person name="Rosling A."/>
        </authorList>
    </citation>
    <scope>NUCLEOTIDE SEQUENCE</scope>
    <source>
        <strain evidence="13">AZ414A</strain>
    </source>
</reference>
<dbReference type="GO" id="GO:0008237">
    <property type="term" value="F:metallopeptidase activity"/>
    <property type="evidence" value="ECO:0007669"/>
    <property type="project" value="UniProtKB-KW"/>
</dbReference>
<dbReference type="GO" id="GO:0008270">
    <property type="term" value="F:zinc ion binding"/>
    <property type="evidence" value="ECO:0007669"/>
    <property type="project" value="InterPro"/>
</dbReference>
<feature type="transmembrane region" description="Helical" evidence="12">
    <location>
        <begin position="284"/>
        <end position="308"/>
    </location>
</feature>
<feature type="transmembrane region" description="Helical" evidence="12">
    <location>
        <begin position="33"/>
        <end position="54"/>
    </location>
</feature>
<organism evidence="13 14">
    <name type="scientific">Diversispora eburnea</name>
    <dbReference type="NCBI Taxonomy" id="1213867"/>
    <lineage>
        <taxon>Eukaryota</taxon>
        <taxon>Fungi</taxon>
        <taxon>Fungi incertae sedis</taxon>
        <taxon>Mucoromycota</taxon>
        <taxon>Glomeromycotina</taxon>
        <taxon>Glomeromycetes</taxon>
        <taxon>Diversisporales</taxon>
        <taxon>Diversisporaceae</taxon>
        <taxon>Diversispora</taxon>
    </lineage>
</organism>
<comment type="catalytic activity">
    <reaction evidence="1">
        <text>Release of an N-terminal aspartate or glutamate from a peptide, with a preference for aspartate.</text>
        <dbReference type="EC" id="3.4.11.21"/>
    </reaction>
</comment>
<evidence type="ECO:0000313" key="13">
    <source>
        <dbReference type="EMBL" id="CAG8440019.1"/>
    </source>
</evidence>
<dbReference type="GO" id="GO:0006508">
    <property type="term" value="P:proteolysis"/>
    <property type="evidence" value="ECO:0007669"/>
    <property type="project" value="UniProtKB-KW"/>
</dbReference>
<dbReference type="EC" id="3.4.11.21" evidence="4"/>
<feature type="transmembrane region" description="Helical" evidence="12">
    <location>
        <begin position="208"/>
        <end position="229"/>
    </location>
</feature>
<proteinExistence type="inferred from homology"/>
<name>A0A9N8V6R4_9GLOM</name>
<evidence type="ECO:0000313" key="14">
    <source>
        <dbReference type="Proteomes" id="UP000789706"/>
    </source>
</evidence>
<dbReference type="Proteomes" id="UP000789706">
    <property type="component" value="Unassembled WGS sequence"/>
</dbReference>
<feature type="region of interest" description="Disordered" evidence="11">
    <location>
        <begin position="380"/>
        <end position="407"/>
    </location>
</feature>
<evidence type="ECO:0000256" key="8">
    <source>
        <dbReference type="ARBA" id="ARBA00022801"/>
    </source>
</evidence>
<keyword evidence="12" id="KW-0472">Membrane</keyword>
<evidence type="ECO:0000256" key="3">
    <source>
        <dbReference type="ARBA" id="ARBA00008290"/>
    </source>
</evidence>